<comment type="caution">
    <text evidence="1">The sequence shown here is derived from an EMBL/GenBank/DDBJ whole genome shotgun (WGS) entry which is preliminary data.</text>
</comment>
<dbReference type="SUPFAM" id="SSF56935">
    <property type="entry name" value="Porins"/>
    <property type="match status" value="1"/>
</dbReference>
<protein>
    <submittedName>
        <fullName evidence="1">Putative outer membrane protein</fullName>
    </submittedName>
</protein>
<dbReference type="RefSeq" id="WP_052416452.1">
    <property type="nucleotide sequence ID" value="NZ_BBNU01000021.1"/>
</dbReference>
<reference evidence="1 2" key="1">
    <citation type="journal article" date="2014" name="Genome Announc.">
        <title>Draft Genome Sequences of Marine Flavobacterium Algibacter lectus Strains SS8 and NR4.</title>
        <authorList>
            <person name="Takatani N."/>
            <person name="Nakanishi M."/>
            <person name="Meirelles P."/>
            <person name="Mino S."/>
            <person name="Suda W."/>
            <person name="Oshima K."/>
            <person name="Hattori M."/>
            <person name="Ohkuma M."/>
            <person name="Hosokawa M."/>
            <person name="Miyashita K."/>
            <person name="Thompson F.L."/>
            <person name="Niwa A."/>
            <person name="Sawabe T."/>
            <person name="Sawabe T."/>
        </authorList>
    </citation>
    <scope>NUCLEOTIDE SEQUENCE [LARGE SCALE GENOMIC DNA]</scope>
    <source>
        <strain evidence="2">JCM19274</strain>
    </source>
</reference>
<name>A0A090WY89_9FLAO</name>
<proteinExistence type="predicted"/>
<sequence length="85" mass="9820">MVTRIPTTVLSESTLLSYFGRVNYSLKNKYLFTANFRADGSSRFRKENRWGGYFPSFSAAWVLSEESFLNEVDFISNLKFRGGWG</sequence>
<dbReference type="EMBL" id="BBNU01000021">
    <property type="protein sequence ID" value="GAL82055.1"/>
    <property type="molecule type" value="Genomic_DNA"/>
</dbReference>
<dbReference type="AlphaFoldDB" id="A0A090WY89"/>
<evidence type="ECO:0000313" key="2">
    <source>
        <dbReference type="Proteomes" id="UP000029643"/>
    </source>
</evidence>
<dbReference type="Proteomes" id="UP000029643">
    <property type="component" value="Unassembled WGS sequence"/>
</dbReference>
<organism evidence="1 2">
    <name type="scientific">Algibacter lectus</name>
    <dbReference type="NCBI Taxonomy" id="221126"/>
    <lineage>
        <taxon>Bacteria</taxon>
        <taxon>Pseudomonadati</taxon>
        <taxon>Bacteroidota</taxon>
        <taxon>Flavobacteriia</taxon>
        <taxon>Flavobacteriales</taxon>
        <taxon>Flavobacteriaceae</taxon>
        <taxon>Algibacter</taxon>
    </lineage>
</organism>
<evidence type="ECO:0000313" key="1">
    <source>
        <dbReference type="EMBL" id="GAL82055.1"/>
    </source>
</evidence>
<gene>
    <name evidence="1" type="ORF">JCM19274_2766</name>
</gene>
<accession>A0A090WY89</accession>